<protein>
    <submittedName>
        <fullName evidence="2">Bm8583</fullName>
    </submittedName>
</protein>
<organism evidence="2">
    <name type="scientific">Brugia malayi</name>
    <name type="common">Filarial nematode worm</name>
    <dbReference type="NCBI Taxonomy" id="6279"/>
    <lineage>
        <taxon>Eukaryota</taxon>
        <taxon>Metazoa</taxon>
        <taxon>Ecdysozoa</taxon>
        <taxon>Nematoda</taxon>
        <taxon>Chromadorea</taxon>
        <taxon>Rhabditida</taxon>
        <taxon>Spirurina</taxon>
        <taxon>Spiruromorpha</taxon>
        <taxon>Filarioidea</taxon>
        <taxon>Onchocercidae</taxon>
        <taxon>Brugia</taxon>
    </lineage>
</organism>
<name>A0A1I9G039_BRUMA</name>
<accession>A0A1I9G039</accession>
<proteinExistence type="predicted"/>
<gene>
    <name evidence="2" type="primary">Bm8583</name>
    <name evidence="2" type="ORF">BM_Bm8583</name>
</gene>
<reference evidence="2" key="2">
    <citation type="submission" date="2012-12" db="EMBL/GenBank/DDBJ databases">
        <authorList>
            <consortium name="WormBase Consortium"/>
            <person name="Ghedin E."/>
            <person name="Paulini M."/>
        </authorList>
    </citation>
    <scope>NUCLEOTIDE SEQUENCE</scope>
    <source>
        <strain evidence="2">FR3</strain>
    </source>
</reference>
<reference evidence="2" key="1">
    <citation type="journal article" date="2007" name="Science">
        <title>Draft genome of the filarial nematode parasite Brugia malayi.</title>
        <authorList>
            <person name="Ghedin E."/>
            <person name="Wang S."/>
            <person name="Spiro D."/>
            <person name="Caler E."/>
            <person name="Zhao Q."/>
            <person name="Crabtree J."/>
            <person name="Allen J.E."/>
            <person name="Delcher A.L."/>
            <person name="Guiliano D.B."/>
            <person name="Miranda-Saavedra D."/>
            <person name="Angiuoli S.V."/>
            <person name="Creasy T."/>
            <person name="Amedeo P."/>
            <person name="Haas B."/>
            <person name="El-Sayed N.M."/>
            <person name="Wortman J.R."/>
            <person name="Feldblyum T."/>
            <person name="Tallon L."/>
            <person name="Schatz M."/>
            <person name="Shumway M."/>
            <person name="Koo H."/>
            <person name="Salzberg S.L."/>
            <person name="Schobel S."/>
            <person name="Pertea M."/>
            <person name="Pop M."/>
            <person name="White O."/>
            <person name="Barton G.J."/>
            <person name="Carlow C.K."/>
            <person name="Crawford M.J."/>
            <person name="Daub J."/>
            <person name="Dimmic M.W."/>
            <person name="Estes C.F."/>
            <person name="Foster J.M."/>
            <person name="Ganatra M."/>
            <person name="Gregory W.F."/>
            <person name="Johnson N.M."/>
            <person name="Jin J."/>
            <person name="Komuniecki R."/>
            <person name="Korf I."/>
            <person name="Kumar S."/>
            <person name="Laney S."/>
            <person name="Li B.W."/>
            <person name="Li W."/>
            <person name="Lindblom T.H."/>
            <person name="Lustigman S."/>
            <person name="Ma D."/>
            <person name="Maina C.V."/>
            <person name="Martin D.M."/>
            <person name="McCarter J.P."/>
            <person name="McReynolds L."/>
            <person name="Mitreva M."/>
            <person name="Nutman T.B."/>
            <person name="Parkinson J."/>
            <person name="Peregrin-Alvarez J.M."/>
            <person name="Poole C."/>
            <person name="Ren Q."/>
            <person name="Saunders L."/>
            <person name="Sluder A.E."/>
            <person name="Smith K."/>
            <person name="Stanke M."/>
            <person name="Unnasch T.R."/>
            <person name="Ware J."/>
            <person name="Wei A.D."/>
            <person name="Weil G."/>
            <person name="Williams D.J."/>
            <person name="Zhang Y."/>
            <person name="Williams S.A."/>
            <person name="Fraser-Liggett C."/>
            <person name="Slatko B."/>
            <person name="Blaxter M.L."/>
            <person name="Scott A.L."/>
        </authorList>
    </citation>
    <scope>NUCLEOTIDE SEQUENCE</scope>
    <source>
        <strain evidence="2">FR3</strain>
    </source>
</reference>
<feature type="region of interest" description="Disordered" evidence="1">
    <location>
        <begin position="72"/>
        <end position="92"/>
    </location>
</feature>
<evidence type="ECO:0000313" key="2">
    <source>
        <dbReference type="EMBL" id="CDP91602.1"/>
    </source>
</evidence>
<dbReference type="EMBL" id="LN856451">
    <property type="protein sequence ID" value="CDP91602.1"/>
    <property type="molecule type" value="Genomic_DNA"/>
</dbReference>
<dbReference type="AlphaFoldDB" id="A0A1I9G039"/>
<sequence length="92" mass="10329">MLVLLGQSPRCAARALMTGNHTITTFYDLKQRKGKFLREHKKDGGVAFDISMDPEDANWYHPRQEGELNVLSLRSDGRNDLPSLRSARGSGK</sequence>
<evidence type="ECO:0000256" key="1">
    <source>
        <dbReference type="SAM" id="MobiDB-lite"/>
    </source>
</evidence>